<comment type="caution">
    <text evidence="1">The sequence shown here is derived from an EMBL/GenBank/DDBJ whole genome shotgun (WGS) entry which is preliminary data.</text>
</comment>
<gene>
    <name evidence="1" type="ORF">CAMGR0001_2683</name>
</gene>
<organism evidence="1 2">
    <name type="scientific">Campylobacter gracilis RM3268</name>
    <dbReference type="NCBI Taxonomy" id="553220"/>
    <lineage>
        <taxon>Bacteria</taxon>
        <taxon>Pseudomonadati</taxon>
        <taxon>Campylobacterota</taxon>
        <taxon>Epsilonproteobacteria</taxon>
        <taxon>Campylobacterales</taxon>
        <taxon>Campylobacteraceae</taxon>
        <taxon>Campylobacter</taxon>
    </lineage>
</organism>
<dbReference type="eggNOG" id="COG1034">
    <property type="taxonomic scope" value="Bacteria"/>
</dbReference>
<evidence type="ECO:0000313" key="1">
    <source>
        <dbReference type="EMBL" id="EEV18670.1"/>
    </source>
</evidence>
<dbReference type="OrthoDB" id="5360624at2"/>
<dbReference type="Proteomes" id="UP000005709">
    <property type="component" value="Unassembled WGS sequence"/>
</dbReference>
<dbReference type="RefSeq" id="WP_005869764.1">
    <property type="nucleotide sequence ID" value="NZ_ACYG01000009.1"/>
</dbReference>
<evidence type="ECO:0000313" key="2">
    <source>
        <dbReference type="Proteomes" id="UP000005709"/>
    </source>
</evidence>
<dbReference type="AlphaFoldDB" id="C8PF42"/>
<sequence length="235" mass="25890">MKILNFAPLLRLQSPGLTEGFKHAKILSVSPLQDPYLESELIKCEIGAQNFVLALICASFCDEPYFADLDLEYLNGESNVGEEEIEQICEFLRGGCDALLIDDALIKTHPDAENIKAFLSLIAAEFGVKILSLRGEQVELAAPHAVNLSPLKEPMNFDGAVVFKHDADDRLVGGRYFSMVAKIKYGDRVRIKTPHLNLEKEFIQDGWINGAIALLGSGGRGFSGYNFELAEISKV</sequence>
<proteinExistence type="predicted"/>
<name>C8PF42_9BACT</name>
<keyword evidence="2" id="KW-1185">Reference proteome</keyword>
<dbReference type="EMBL" id="ACYG01000009">
    <property type="protein sequence ID" value="EEV18670.1"/>
    <property type="molecule type" value="Genomic_DNA"/>
</dbReference>
<reference evidence="1 2" key="1">
    <citation type="submission" date="2009-07" db="EMBL/GenBank/DDBJ databases">
        <authorList>
            <person name="Madupu R."/>
            <person name="Sebastian Y."/>
            <person name="Durkin A.S."/>
            <person name="Torralba M."/>
            <person name="Methe B."/>
            <person name="Sutton G.G."/>
            <person name="Strausberg R.L."/>
            <person name="Nelson K.E."/>
        </authorList>
    </citation>
    <scope>NUCLEOTIDE SEQUENCE [LARGE SCALE GENOMIC DNA]</scope>
    <source>
        <strain evidence="1 2">RM3268</strain>
    </source>
</reference>
<accession>C8PF42</accession>
<protein>
    <submittedName>
        <fullName evidence="1">Uncharacterized protein</fullName>
    </submittedName>
</protein>
<dbReference type="STRING" id="824.CGRAC_0315"/>